<dbReference type="RefSeq" id="WP_261235306.1">
    <property type="nucleotide sequence ID" value="NZ_JAMXFA010000010.1"/>
</dbReference>
<keyword evidence="2" id="KW-0677">Repeat</keyword>
<evidence type="ECO:0000256" key="3">
    <source>
        <dbReference type="ARBA" id="ARBA00022786"/>
    </source>
</evidence>
<dbReference type="PANTHER" id="PTHR22990">
    <property type="entry name" value="F-BOX ONLY PROTEIN"/>
    <property type="match status" value="1"/>
</dbReference>
<evidence type="ECO:0000256" key="1">
    <source>
        <dbReference type="ARBA" id="ARBA00004906"/>
    </source>
</evidence>
<dbReference type="InterPro" id="IPR011459">
    <property type="entry name" value="DUF1565"/>
</dbReference>
<dbReference type="PANTHER" id="PTHR22990:SF15">
    <property type="entry name" value="F-BOX ONLY PROTEIN 10"/>
    <property type="match status" value="1"/>
</dbReference>
<feature type="region of interest" description="Disordered" evidence="4">
    <location>
        <begin position="338"/>
        <end position="449"/>
    </location>
</feature>
<dbReference type="SUPFAM" id="SSF51126">
    <property type="entry name" value="Pectin lyase-like"/>
    <property type="match status" value="1"/>
</dbReference>
<dbReference type="SMART" id="SM00710">
    <property type="entry name" value="PbH1"/>
    <property type="match status" value="5"/>
</dbReference>
<reference evidence="6 7" key="1">
    <citation type="journal article" date="2022" name="Front. Microbiol.">
        <title>High genomic differentiation and limited gene flow indicate recent cryptic speciation within the genus Laspinema (cyanobacteria).</title>
        <authorList>
            <person name="Stanojkovic A."/>
            <person name="Skoupy S."/>
            <person name="Skaloud P."/>
            <person name="Dvorak P."/>
        </authorList>
    </citation>
    <scope>NUCLEOTIDE SEQUENCE [LARGE SCALE GENOMIC DNA]</scope>
    <source>
        <strain evidence="6 7">D3b</strain>
    </source>
</reference>
<feature type="domain" description="DUF1565" evidence="5">
    <location>
        <begin position="65"/>
        <end position="331"/>
    </location>
</feature>
<keyword evidence="7" id="KW-1185">Reference proteome</keyword>
<gene>
    <name evidence="6" type="ORF">NG792_09500</name>
</gene>
<dbReference type="InterPro" id="IPR012334">
    <property type="entry name" value="Pectin_lyas_fold"/>
</dbReference>
<evidence type="ECO:0000256" key="2">
    <source>
        <dbReference type="ARBA" id="ARBA00022737"/>
    </source>
</evidence>
<feature type="compositionally biased region" description="Low complexity" evidence="4">
    <location>
        <begin position="395"/>
        <end position="410"/>
    </location>
</feature>
<dbReference type="InterPro" id="IPR006626">
    <property type="entry name" value="PbH1"/>
</dbReference>
<feature type="compositionally biased region" description="Pro residues" evidence="4">
    <location>
        <begin position="411"/>
        <end position="433"/>
    </location>
</feature>
<dbReference type="NCBIfam" id="TIGR03804">
    <property type="entry name" value="para_beta_helix"/>
    <property type="match status" value="3"/>
</dbReference>
<dbReference type="Proteomes" id="UP001525961">
    <property type="component" value="Unassembled WGS sequence"/>
</dbReference>
<proteinExistence type="predicted"/>
<dbReference type="InterPro" id="IPR022441">
    <property type="entry name" value="Para_beta_helix_rpt-2"/>
</dbReference>
<feature type="compositionally biased region" description="Pro residues" evidence="4">
    <location>
        <begin position="356"/>
        <end position="374"/>
    </location>
</feature>
<organism evidence="6 7">
    <name type="scientific">Laspinema olomoucense D3b</name>
    <dbReference type="NCBI Taxonomy" id="2953688"/>
    <lineage>
        <taxon>Bacteria</taxon>
        <taxon>Bacillati</taxon>
        <taxon>Cyanobacteriota</taxon>
        <taxon>Cyanophyceae</taxon>
        <taxon>Oscillatoriophycideae</taxon>
        <taxon>Oscillatoriales</taxon>
        <taxon>Laspinemataceae</taxon>
        <taxon>Laspinema</taxon>
        <taxon>Laspinema olomoucense</taxon>
    </lineage>
</organism>
<feature type="compositionally biased region" description="Low complexity" evidence="4">
    <location>
        <begin position="375"/>
        <end position="385"/>
    </location>
</feature>
<evidence type="ECO:0000313" key="6">
    <source>
        <dbReference type="EMBL" id="MCT7977939.1"/>
    </source>
</evidence>
<sequence>MNFRSPHQSRSYKYRIVAQLGVATTALFWFYGPTAIAQGVPEFQTAQNSEAEVASQNQLFVNPAQGNDTSGNGSESAPFKTITQALRQAKPNTTIRLGPGTYSAETGESFPLMLKPQVALEGDPSNRGRGIIIQGGGPYLSRSSARQNVALVAADGASLSGITLTNDNSSGYALWIESASMEVTGNTFTGSGHDGISVVGNSAPTIRGNHFVENGANGITIYGTSRPQLVENVFERTGFGINIGQKSEPILTGNQVRQNRDGVVIHGSARPVLRNNQIEINEENGVVAVGNSRPDMGTSGDPGGNVVRNNGLMDINGSATKEIIPAFGNQVASDRTSGRLDLNGTINPNLSAPVATTPPRPLPLPLATPAPTPAATPASFPSPTATTPPSPPPLSATVSLPVPAPGEAIPIPVPPPQTATAPRPPAPRPPAPAPAIGNRPGDTLPNLLPVPDATPPIGNGGAGVPVVGAPSGGAGNGPPSPPSRAAALGLRYRVIVNATSSSEQARVRRIVSDAFRTQINGRMVMQVGAFATQDKVDEMMQLLQRNGLTGVVLNIE</sequence>
<name>A0ABT2N7X1_9CYAN</name>
<dbReference type="EMBL" id="JAMXFA010000010">
    <property type="protein sequence ID" value="MCT7977939.1"/>
    <property type="molecule type" value="Genomic_DNA"/>
</dbReference>
<protein>
    <submittedName>
        <fullName evidence="6">DUF1565 domain-containing protein</fullName>
    </submittedName>
</protein>
<dbReference type="InterPro" id="IPR011050">
    <property type="entry name" value="Pectin_lyase_fold/virulence"/>
</dbReference>
<dbReference type="Gene3D" id="2.160.20.10">
    <property type="entry name" value="Single-stranded right-handed beta-helix, Pectin lyase-like"/>
    <property type="match status" value="1"/>
</dbReference>
<dbReference type="Pfam" id="PF07602">
    <property type="entry name" value="DUF1565"/>
    <property type="match status" value="1"/>
</dbReference>
<evidence type="ECO:0000256" key="4">
    <source>
        <dbReference type="SAM" id="MobiDB-lite"/>
    </source>
</evidence>
<keyword evidence="3" id="KW-0833">Ubl conjugation pathway</keyword>
<dbReference type="InterPro" id="IPR051550">
    <property type="entry name" value="SCF-Subunits/Alg-Epimerases"/>
</dbReference>
<evidence type="ECO:0000313" key="7">
    <source>
        <dbReference type="Proteomes" id="UP001525961"/>
    </source>
</evidence>
<comment type="caution">
    <text evidence="6">The sequence shown here is derived from an EMBL/GenBank/DDBJ whole genome shotgun (WGS) entry which is preliminary data.</text>
</comment>
<evidence type="ECO:0000259" key="5">
    <source>
        <dbReference type="Pfam" id="PF07602"/>
    </source>
</evidence>
<comment type="pathway">
    <text evidence="1">Protein modification; protein ubiquitination.</text>
</comment>
<accession>A0ABT2N7X1</accession>